<dbReference type="NCBIfam" id="TIGR01098">
    <property type="entry name" value="3A0109s03R"/>
    <property type="match status" value="1"/>
</dbReference>
<dbReference type="PANTHER" id="PTHR35841">
    <property type="entry name" value="PHOSPHONATES-BINDING PERIPLASMIC PROTEIN"/>
    <property type="match status" value="1"/>
</dbReference>
<dbReference type="RefSeq" id="WP_133870617.1">
    <property type="nucleotide sequence ID" value="NZ_SOAU01000001.1"/>
</dbReference>
<comment type="similarity">
    <text evidence="1">Belongs to the phosphate/phosphite/phosphonate binding protein family.</text>
</comment>
<evidence type="ECO:0000313" key="4">
    <source>
        <dbReference type="EMBL" id="TDT18396.1"/>
    </source>
</evidence>
<dbReference type="NCBIfam" id="TIGR04553">
    <property type="entry name" value="ABC_peri_selen"/>
    <property type="match status" value="1"/>
</dbReference>
<dbReference type="SUPFAM" id="SSF53850">
    <property type="entry name" value="Periplasmic binding protein-like II"/>
    <property type="match status" value="1"/>
</dbReference>
<evidence type="ECO:0000313" key="5">
    <source>
        <dbReference type="Proteomes" id="UP000294558"/>
    </source>
</evidence>
<dbReference type="AlphaFoldDB" id="A0A4R7I6A6"/>
<evidence type="ECO:0000256" key="1">
    <source>
        <dbReference type="ARBA" id="ARBA00007162"/>
    </source>
</evidence>
<evidence type="ECO:0000256" key="2">
    <source>
        <dbReference type="ARBA" id="ARBA00022729"/>
    </source>
</evidence>
<protein>
    <submittedName>
        <fullName evidence="4">Phosphonate transport system substrate-binding protein</fullName>
    </submittedName>
</protein>
<comment type="caution">
    <text evidence="4">The sequence shown here is derived from an EMBL/GenBank/DDBJ whole genome shotgun (WGS) entry which is preliminary data.</text>
</comment>
<dbReference type="GO" id="GO:0043190">
    <property type="term" value="C:ATP-binding cassette (ABC) transporter complex"/>
    <property type="evidence" value="ECO:0007669"/>
    <property type="project" value="InterPro"/>
</dbReference>
<organism evidence="4 5">
    <name type="scientific">Ilumatobacter fluminis</name>
    <dbReference type="NCBI Taxonomy" id="467091"/>
    <lineage>
        <taxon>Bacteria</taxon>
        <taxon>Bacillati</taxon>
        <taxon>Actinomycetota</taxon>
        <taxon>Acidimicrobiia</taxon>
        <taxon>Acidimicrobiales</taxon>
        <taxon>Ilumatobacteraceae</taxon>
        <taxon>Ilumatobacter</taxon>
    </lineage>
</organism>
<proteinExistence type="inferred from homology"/>
<feature type="compositionally biased region" description="Low complexity" evidence="3">
    <location>
        <begin position="65"/>
        <end position="78"/>
    </location>
</feature>
<feature type="compositionally biased region" description="Acidic residues" evidence="3">
    <location>
        <begin position="51"/>
        <end position="64"/>
    </location>
</feature>
<keyword evidence="5" id="KW-1185">Reference proteome</keyword>
<accession>A0A4R7I6A6</accession>
<dbReference type="Proteomes" id="UP000294558">
    <property type="component" value="Unassembled WGS sequence"/>
</dbReference>
<feature type="region of interest" description="Disordered" evidence="3">
    <location>
        <begin position="1"/>
        <end position="33"/>
    </location>
</feature>
<name>A0A4R7I6A6_9ACTN</name>
<dbReference type="Gene3D" id="3.40.190.10">
    <property type="entry name" value="Periplasmic binding protein-like II"/>
    <property type="match status" value="2"/>
</dbReference>
<reference evidence="4 5" key="1">
    <citation type="submission" date="2019-03" db="EMBL/GenBank/DDBJ databases">
        <title>Sequencing the genomes of 1000 actinobacteria strains.</title>
        <authorList>
            <person name="Klenk H.-P."/>
        </authorList>
    </citation>
    <scope>NUCLEOTIDE SEQUENCE [LARGE SCALE GENOMIC DNA]</scope>
    <source>
        <strain evidence="4 5">DSM 18936</strain>
    </source>
</reference>
<dbReference type="Pfam" id="PF12974">
    <property type="entry name" value="Phosphonate-bd"/>
    <property type="match status" value="1"/>
</dbReference>
<sequence>MNARTTHASWRADEPSINETNPSAATSSRRRTRRSVAALAVLALGLAACGSDDDASDEPSDDTTSDTPDTSSTGTEPTLPTTDEPAEGGTLRIGAIPDQDPDVLQRQFGLVTDHLEAETGFDVEYVPVTDYQGAVSGFAVGDLDLVWFGGLTGVQARLEVDGAHATVQRDIDAEFTSVFIAGADVGIEPFDDVAGLSAVADHSLTFGSESSTSGRLMPQHFLAEAGVDVESDITGEVGFSGSHDATIEVVEAGSYEVGALNSQVWDARVEAGEVDTDAVVEIFRTPTYYDYHWVAHPSIDERFGDGATDDITAAFLALSIDDPADAEILELFGAGAFIETTDENYAAIEAVARDIGAIR</sequence>
<gene>
    <name evidence="4" type="ORF">BDK89_4016</name>
</gene>
<dbReference type="InterPro" id="IPR030836">
    <property type="entry name" value="ABC_peri_PhnD-like"/>
</dbReference>
<evidence type="ECO:0000256" key="3">
    <source>
        <dbReference type="SAM" id="MobiDB-lite"/>
    </source>
</evidence>
<keyword evidence="2" id="KW-0732">Signal</keyword>
<dbReference type="PANTHER" id="PTHR35841:SF1">
    <property type="entry name" value="PHOSPHONATES-BINDING PERIPLASMIC PROTEIN"/>
    <property type="match status" value="1"/>
</dbReference>
<feature type="region of interest" description="Disordered" evidence="3">
    <location>
        <begin position="50"/>
        <end position="98"/>
    </location>
</feature>
<dbReference type="EMBL" id="SOAU01000001">
    <property type="protein sequence ID" value="TDT18396.1"/>
    <property type="molecule type" value="Genomic_DNA"/>
</dbReference>
<dbReference type="OrthoDB" id="9764656at2"/>
<dbReference type="InterPro" id="IPR005770">
    <property type="entry name" value="PhnD"/>
</dbReference>
<dbReference type="GO" id="GO:0055085">
    <property type="term" value="P:transmembrane transport"/>
    <property type="evidence" value="ECO:0007669"/>
    <property type="project" value="InterPro"/>
</dbReference>